<proteinExistence type="predicted"/>
<evidence type="ECO:0000313" key="2">
    <source>
        <dbReference type="EMBL" id="CDQ05837.1"/>
    </source>
</evidence>
<reference evidence="1" key="2">
    <citation type="submission" date="2012-12" db="EMBL/GenBank/DDBJ databases">
        <authorList>
            <person name="Gao Y.W."/>
            <person name="Fan S.T."/>
            <person name="Sun H.T."/>
            <person name="Wang Z."/>
            <person name="Gao X.L."/>
            <person name="Li Y.G."/>
            <person name="Wang T.C."/>
            <person name="Zhang K."/>
            <person name="Xu W.W."/>
            <person name="Yu Z.J."/>
            <person name="Xia X.Z."/>
        </authorList>
    </citation>
    <scope>NUCLEOTIDE SEQUENCE</scope>
    <source>
        <strain evidence="1">FR3</strain>
    </source>
</reference>
<protein>
    <submittedName>
        <fullName evidence="2">Bm14799</fullName>
    </submittedName>
    <submittedName>
        <fullName evidence="1">Bm487</fullName>
    </submittedName>
</protein>
<sequence length="58" mass="6364">MVAHKDINIYLAGQLNMLLGRLEVERLDDICLLGQNGMLELPFAASSIGLVDFLTLGF</sequence>
<reference evidence="1" key="1">
    <citation type="journal article" date="2007" name="Science">
        <title>Draft genome of the filarial nematode parasite Brugia malayi.</title>
        <authorList>
            <person name="Ghedin E."/>
            <person name="Wang S."/>
            <person name="Spiro D."/>
            <person name="Caler E."/>
            <person name="Zhao Q."/>
            <person name="Crabtree J."/>
            <person name="Allen J.E."/>
            <person name="Delcher A.L."/>
            <person name="Guiliano D.B."/>
            <person name="Miranda-Saavedra D."/>
            <person name="Angiuoli S.V."/>
            <person name="Creasy T."/>
            <person name="Amedeo P."/>
            <person name="Haas B."/>
            <person name="El-Sayed N.M."/>
            <person name="Wortman J.R."/>
            <person name="Feldblyum T."/>
            <person name="Tallon L."/>
            <person name="Schatz M."/>
            <person name="Shumway M."/>
            <person name="Koo H."/>
            <person name="Salzberg S.L."/>
            <person name="Schobel S."/>
            <person name="Pertea M."/>
            <person name="Pop M."/>
            <person name="White O."/>
            <person name="Barton G.J."/>
            <person name="Carlow C.K."/>
            <person name="Crawford M.J."/>
            <person name="Daub J."/>
            <person name="Dimmic M.W."/>
            <person name="Estes C.F."/>
            <person name="Foster J.M."/>
            <person name="Ganatra M."/>
            <person name="Gregory W.F."/>
            <person name="Johnson N.M."/>
            <person name="Jin J."/>
            <person name="Komuniecki R."/>
            <person name="Korf I."/>
            <person name="Kumar S."/>
            <person name="Laney S."/>
            <person name="Li B.W."/>
            <person name="Li W."/>
            <person name="Lindblom T.H."/>
            <person name="Lustigman S."/>
            <person name="Ma D."/>
            <person name="Maina C.V."/>
            <person name="Martin D.M."/>
            <person name="McCarter J.P."/>
            <person name="McReynolds L."/>
            <person name="Mitreva M."/>
            <person name="Nutman T.B."/>
            <person name="Parkinson J."/>
            <person name="Peregrin-Alvarez J.M."/>
            <person name="Poole C."/>
            <person name="Ren Q."/>
            <person name="Saunders L."/>
            <person name="Sluder A.E."/>
            <person name="Smith K."/>
            <person name="Stanke M."/>
            <person name="Unnasch T.R."/>
            <person name="Ware J."/>
            <person name="Wei A.D."/>
            <person name="Weil G."/>
            <person name="Williams D.J."/>
            <person name="Zhang Y."/>
            <person name="Williams S.A."/>
            <person name="Fraser-Liggett C."/>
            <person name="Slatko B."/>
            <person name="Blaxter M.L."/>
            <person name="Scott A.L."/>
        </authorList>
    </citation>
    <scope>NUCLEOTIDE SEQUENCE</scope>
    <source>
        <strain evidence="1">FR3</strain>
    </source>
</reference>
<name>A0A0H5BRW8_BRUMA</name>
<gene>
    <name evidence="2" type="primary">Bm14799</name>
    <name evidence="1" type="ORF">Bm487</name>
    <name evidence="2" type="ORF">BM_Bm14799</name>
    <name evidence="1" type="ORF">BM_Bm487</name>
</gene>
<accession>A0A0H5BRW8</accession>
<dbReference type="EMBL" id="LN856957">
    <property type="protein sequence ID" value="CDP96403.1"/>
    <property type="molecule type" value="Genomic_DNA"/>
</dbReference>
<evidence type="ECO:0000313" key="1">
    <source>
        <dbReference type="EMBL" id="CDP96403.1"/>
    </source>
</evidence>
<dbReference type="EMBL" id="LN856135">
    <property type="protein sequence ID" value="CDQ05837.1"/>
    <property type="molecule type" value="Genomic_DNA"/>
</dbReference>
<dbReference type="AlphaFoldDB" id="A0A0H5BRW8"/>
<organism evidence="1">
    <name type="scientific">Brugia malayi</name>
    <name type="common">Filarial nematode worm</name>
    <dbReference type="NCBI Taxonomy" id="6279"/>
    <lineage>
        <taxon>Eukaryota</taxon>
        <taxon>Metazoa</taxon>
        <taxon>Ecdysozoa</taxon>
        <taxon>Nematoda</taxon>
        <taxon>Chromadorea</taxon>
        <taxon>Rhabditida</taxon>
        <taxon>Spirurina</taxon>
        <taxon>Spiruromorpha</taxon>
        <taxon>Filarioidea</taxon>
        <taxon>Onchocercidae</taxon>
        <taxon>Brugia</taxon>
    </lineage>
</organism>